<organism evidence="4 5">
    <name type="scientific">Kordia aestuariivivens</name>
    <dbReference type="NCBI Taxonomy" id="2759037"/>
    <lineage>
        <taxon>Bacteria</taxon>
        <taxon>Pseudomonadati</taxon>
        <taxon>Bacteroidota</taxon>
        <taxon>Flavobacteriia</taxon>
        <taxon>Flavobacteriales</taxon>
        <taxon>Flavobacteriaceae</taxon>
        <taxon>Kordia</taxon>
    </lineage>
</organism>
<accession>A0ABR7QFG0</accession>
<dbReference type="Pfam" id="PF05593">
    <property type="entry name" value="RHS_repeat"/>
    <property type="match status" value="1"/>
</dbReference>
<evidence type="ECO:0000313" key="5">
    <source>
        <dbReference type="Proteomes" id="UP000619238"/>
    </source>
</evidence>
<evidence type="ECO:0000256" key="2">
    <source>
        <dbReference type="SAM" id="SignalP"/>
    </source>
</evidence>
<dbReference type="InterPro" id="IPR001579">
    <property type="entry name" value="Glyco_hydro_18_chit_AS"/>
</dbReference>
<dbReference type="InterPro" id="IPR022385">
    <property type="entry name" value="Rhs_assc_core"/>
</dbReference>
<gene>
    <name evidence="4" type="ORF">H2O64_21620</name>
</gene>
<dbReference type="RefSeq" id="WP_187564327.1">
    <property type="nucleotide sequence ID" value="NZ_JACGWS010000018.1"/>
</dbReference>
<dbReference type="InterPro" id="IPR031325">
    <property type="entry name" value="RHS_repeat"/>
</dbReference>
<feature type="domain" description="Teneurin-like YD-shell" evidence="3">
    <location>
        <begin position="552"/>
        <end position="671"/>
    </location>
</feature>
<feature type="domain" description="Teneurin-like YD-shell" evidence="3">
    <location>
        <begin position="956"/>
        <end position="1164"/>
    </location>
</feature>
<keyword evidence="2" id="KW-0732">Signal</keyword>
<feature type="chain" id="PRO_5047091528" evidence="2">
    <location>
        <begin position="20"/>
        <end position="1344"/>
    </location>
</feature>
<proteinExistence type="predicted"/>
<dbReference type="NCBIfam" id="TIGR03696">
    <property type="entry name" value="Rhs_assc_core"/>
    <property type="match status" value="1"/>
</dbReference>
<sequence length="1344" mass="152961">MYKKLLLFFLLLCSQHIYSQCTNNCVPRWGLATYVYDRVYDYNNPIDYPSINYPVPYLDLYSSNPTIDKKIRVLSYLDYNDGITVLSHLSSNGYFLPTGTVSRYEALAVIMEAWDIQPDDTGSVPFNDISQSNPYFGYINEADDRNFLDGLFGSNFNGDYGITFNEMQTIISRVMNSNFHPVSNSTLLNPNNYFMPNNYTPQNLGMARGLEQGVFSHYAKNSFVIPDRKLNLNFSHYYSTQMVELPESYFPIKPLSRGWTHTYNSYVIRENNVGQDGIDYFYIIWSDGTIHIWNDTDLEYVTKGVYDNFTYGTGDIILSIKTKDQTRYTFEKIDNDLDIFYLVEIKDKNDNKIIIGYESAEEDDLERIEYVEAPSGKRLNFFYHNNTDYIDYITDPIGRVIRFTYNEERLKNFYDAKDQRTRYYYLTNDEGIVEQHQYKRFLLKKVRLPRNNTIEAEYDVDEDGKLKQYTINGNDPVDINVIFNYGVTNPITANVLMPMPNGGNQNYHYEFNGDGMITQFQDNVNDLDITYPSASSSLTPLLPTNVDLNGLDIDYEYDDRGNVTEIQKEGITDEDFWYDNDNNLIRYEDANGNNTYFNYDNNSNLTSIEDALGHYVYLTYDTYGQLTAITNQEGITVNYTYENDGAVSTITAPENLTSSFTYDGVNRMLSKTINGQTSSYSYDANDNLLSHTNIGGLTTSFDYDANDNMVSIINANNIETGFTYNDKDQLTSETFGSLVKQYIYNDDGTLDKYIKPSGIQIEYDYLSDGKLNDVGTITDIDYYGTGKRKDLIKSIATNDIRYNFDYDPLNRLDEVVNDDTNETVTYDYDDVGNITKIVYPSSSSGVSVEARYTYDAKNRLIRVRARINGSNTTIAEYQYRNDDLISDIIYGNGVRTHFFYDEAGRKTGVNHTGINNNPLYKEAIEIDNRGNIILQDVEYEVTYEHLHFSPNTNEQNFSYNENNHIEGSYLFNDDGNLISDGYATHTYNIDDQLISRSASSENFSFTYDAYGNRVSKTHTSNLGTRRYIWDILAQNIIQETNASGSNVLSNHIYGLGLEASISSTGFIRYYHGDLRGNVVVVSNQDGERIRDYVYDDFGNVKRFSVGYNPDNNPFTFLGKYGIIEDDGDKGLYYIRARYYDASIGRFLTQDPIWSTNLYPYADNNPISKIDSNGKFWNYVAGAAVNVGIGYGLSVLTGQDYSWKQAGIDAVVGASGVGVISGAKNLYRTYKASRTGATVLSTSLKSSSLLGMNFGKLGTVVNKPNISLSSFSGHGIKQTVSRNVSNDLINDTISYPLLVLEQSGGKRFLYLTEKAAVVLDSFGELITTYPRSMFKPEILNILNKL</sequence>
<reference evidence="4 5" key="1">
    <citation type="submission" date="2020-07" db="EMBL/GenBank/DDBJ databases">
        <title>Description of Kordia aestuariivivens sp. nov., isolated from a tidal flat.</title>
        <authorList>
            <person name="Park S."/>
            <person name="Yoon J.-H."/>
        </authorList>
    </citation>
    <scope>NUCLEOTIDE SEQUENCE [LARGE SCALE GENOMIC DNA]</scope>
    <source>
        <strain evidence="4 5">YSTF-M3</strain>
    </source>
</reference>
<dbReference type="InterPro" id="IPR056823">
    <property type="entry name" value="TEN-like_YD-shell"/>
</dbReference>
<dbReference type="InterPro" id="IPR006530">
    <property type="entry name" value="YD"/>
</dbReference>
<dbReference type="Pfam" id="PF25023">
    <property type="entry name" value="TEN_YD-shell"/>
    <property type="match status" value="2"/>
</dbReference>
<dbReference type="Proteomes" id="UP000619238">
    <property type="component" value="Unassembled WGS sequence"/>
</dbReference>
<dbReference type="PANTHER" id="PTHR32305">
    <property type="match status" value="1"/>
</dbReference>
<dbReference type="PANTHER" id="PTHR32305:SF15">
    <property type="entry name" value="PROTEIN RHSA-RELATED"/>
    <property type="match status" value="1"/>
</dbReference>
<evidence type="ECO:0000313" key="4">
    <source>
        <dbReference type="EMBL" id="MBC8757284.1"/>
    </source>
</evidence>
<keyword evidence="5" id="KW-1185">Reference proteome</keyword>
<dbReference type="InterPro" id="IPR050708">
    <property type="entry name" value="T6SS_VgrG/RHS"/>
</dbReference>
<dbReference type="PROSITE" id="PS01095">
    <property type="entry name" value="GH18_1"/>
    <property type="match status" value="1"/>
</dbReference>
<dbReference type="Gene3D" id="2.180.10.10">
    <property type="entry name" value="RHS repeat-associated core"/>
    <property type="match status" value="2"/>
</dbReference>
<dbReference type="NCBIfam" id="TIGR01643">
    <property type="entry name" value="YD_repeat_2x"/>
    <property type="match status" value="4"/>
</dbReference>
<comment type="caution">
    <text evidence="4">The sequence shown here is derived from an EMBL/GenBank/DDBJ whole genome shotgun (WGS) entry which is preliminary data.</text>
</comment>
<evidence type="ECO:0000259" key="3">
    <source>
        <dbReference type="Pfam" id="PF25023"/>
    </source>
</evidence>
<evidence type="ECO:0000256" key="1">
    <source>
        <dbReference type="ARBA" id="ARBA00022737"/>
    </source>
</evidence>
<keyword evidence="1" id="KW-0677">Repeat</keyword>
<dbReference type="EMBL" id="JACGWS010000018">
    <property type="protein sequence ID" value="MBC8757284.1"/>
    <property type="molecule type" value="Genomic_DNA"/>
</dbReference>
<protein>
    <submittedName>
        <fullName evidence="4">RHS repeat protein</fullName>
    </submittedName>
</protein>
<feature type="signal peptide" evidence="2">
    <location>
        <begin position="1"/>
        <end position="19"/>
    </location>
</feature>
<name>A0ABR7QFG0_9FLAO</name>